<evidence type="ECO:0000256" key="3">
    <source>
        <dbReference type="ARBA" id="ARBA00022801"/>
    </source>
</evidence>
<keyword evidence="3" id="KW-0378">Hydrolase</keyword>
<gene>
    <name evidence="8" type="ORF">L596_012742</name>
</gene>
<feature type="compositionally biased region" description="Basic and acidic residues" evidence="5">
    <location>
        <begin position="16"/>
        <end position="32"/>
    </location>
</feature>
<dbReference type="Gene3D" id="3.90.190.10">
    <property type="entry name" value="Protein tyrosine phosphatase superfamily"/>
    <property type="match status" value="1"/>
</dbReference>
<reference evidence="8 9" key="2">
    <citation type="journal article" date="2019" name="G3 (Bethesda)">
        <title>Hybrid Assembly of the Genome of the Entomopathogenic Nematode Steinernema carpocapsae Identifies the X-Chromosome.</title>
        <authorList>
            <person name="Serra L."/>
            <person name="Macchietto M."/>
            <person name="Macias-Munoz A."/>
            <person name="McGill C.J."/>
            <person name="Rodriguez I.M."/>
            <person name="Rodriguez B."/>
            <person name="Murad R."/>
            <person name="Mortazavi A."/>
        </authorList>
    </citation>
    <scope>NUCLEOTIDE SEQUENCE [LARGE SCALE GENOMIC DNA]</scope>
    <source>
        <strain evidence="8 9">ALL</strain>
    </source>
</reference>
<evidence type="ECO:0000256" key="2">
    <source>
        <dbReference type="ARBA" id="ARBA00013064"/>
    </source>
</evidence>
<evidence type="ECO:0000256" key="4">
    <source>
        <dbReference type="ARBA" id="ARBA00022912"/>
    </source>
</evidence>
<dbReference type="InterPro" id="IPR000242">
    <property type="entry name" value="PTP_cat"/>
</dbReference>
<dbReference type="Proteomes" id="UP000298663">
    <property type="component" value="Unassembled WGS sequence"/>
</dbReference>
<dbReference type="Pfam" id="PF00102">
    <property type="entry name" value="Y_phosphatase"/>
    <property type="match status" value="1"/>
</dbReference>
<dbReference type="SUPFAM" id="SSF52799">
    <property type="entry name" value="(Phosphotyrosine protein) phosphatases II"/>
    <property type="match status" value="1"/>
</dbReference>
<feature type="domain" description="Tyrosine-protein phosphatase" evidence="6">
    <location>
        <begin position="105"/>
        <end position="312"/>
    </location>
</feature>
<dbReference type="EC" id="3.1.3.48" evidence="2"/>
<dbReference type="GO" id="GO:0004725">
    <property type="term" value="F:protein tyrosine phosphatase activity"/>
    <property type="evidence" value="ECO:0007669"/>
    <property type="project" value="UniProtKB-EC"/>
</dbReference>
<organism evidence="8 9">
    <name type="scientific">Steinernema carpocapsae</name>
    <name type="common">Entomopathogenic nematode</name>
    <dbReference type="NCBI Taxonomy" id="34508"/>
    <lineage>
        <taxon>Eukaryota</taxon>
        <taxon>Metazoa</taxon>
        <taxon>Ecdysozoa</taxon>
        <taxon>Nematoda</taxon>
        <taxon>Chromadorea</taxon>
        <taxon>Rhabditida</taxon>
        <taxon>Tylenchina</taxon>
        <taxon>Panagrolaimomorpha</taxon>
        <taxon>Strongyloidoidea</taxon>
        <taxon>Steinernematidae</taxon>
        <taxon>Steinernema</taxon>
    </lineage>
</organism>
<comment type="caution">
    <text evidence="8">The sequence shown here is derived from an EMBL/GenBank/DDBJ whole genome shotgun (WGS) entry which is preliminary data.</text>
</comment>
<dbReference type="CDD" id="cd00047">
    <property type="entry name" value="PTPc"/>
    <property type="match status" value="1"/>
</dbReference>
<comment type="similarity">
    <text evidence="1">Belongs to the protein-tyrosine phosphatase family.</text>
</comment>
<evidence type="ECO:0000313" key="9">
    <source>
        <dbReference type="Proteomes" id="UP000298663"/>
    </source>
</evidence>
<sequence>MMSSTNAEAAAVLKTPQKDDSGSSSDRSDRVRSSPVAPGGPWSPAKFILAPGEYLHDCNGKDEMTLETFARRLSAMNVYRVFFDYTTVIAKDQKDAAITFEKYPNENRYRDIRCLDNTRVNIQDGAHAYIHANYVDGFRESKKFILAQAPLEQTVEQFWSMIWQEKTVMIVCLTPLDGVHCYRYMPTQSGGKLTIGTKNQYNIVHMGTTHVRDTYDATHLMVCKNNEPARKILHLCFYTWPDKGTPLRPTELLYFIADINYNRDLLVKDAIQKGWLSSVPGTTAPILVHCLAGVGRSGALVTIDICCRKLDHTHGTRAAPSAM</sequence>
<dbReference type="PROSITE" id="PS50056">
    <property type="entry name" value="TYR_PHOSPHATASE_2"/>
    <property type="match status" value="1"/>
</dbReference>
<dbReference type="PROSITE" id="PS00383">
    <property type="entry name" value="TYR_PHOSPHATASE_1"/>
    <property type="match status" value="1"/>
</dbReference>
<feature type="domain" description="Tyrosine specific protein phosphatases" evidence="7">
    <location>
        <begin position="266"/>
        <end position="305"/>
    </location>
</feature>
<proteinExistence type="inferred from homology"/>
<evidence type="ECO:0000259" key="7">
    <source>
        <dbReference type="PROSITE" id="PS50056"/>
    </source>
</evidence>
<name>A0A4U5NYZ3_STECR</name>
<dbReference type="EMBL" id="AZBU02000003">
    <property type="protein sequence ID" value="TKR88514.1"/>
    <property type="molecule type" value="Genomic_DNA"/>
</dbReference>
<evidence type="ECO:0000256" key="1">
    <source>
        <dbReference type="ARBA" id="ARBA00009580"/>
    </source>
</evidence>
<protein>
    <recommendedName>
        <fullName evidence="2">protein-tyrosine-phosphatase</fullName>
        <ecNumber evidence="2">3.1.3.48</ecNumber>
    </recommendedName>
</protein>
<evidence type="ECO:0000259" key="6">
    <source>
        <dbReference type="PROSITE" id="PS50055"/>
    </source>
</evidence>
<dbReference type="GO" id="GO:0008045">
    <property type="term" value="P:motor neuron axon guidance"/>
    <property type="evidence" value="ECO:0007669"/>
    <property type="project" value="TreeGrafter"/>
</dbReference>
<dbReference type="STRING" id="34508.A0A4U5NYZ3"/>
<accession>A0A4U5NYZ3</accession>
<dbReference type="PRINTS" id="PR00700">
    <property type="entry name" value="PRTYPHPHTASE"/>
</dbReference>
<keyword evidence="9" id="KW-1185">Reference proteome</keyword>
<dbReference type="PROSITE" id="PS50055">
    <property type="entry name" value="TYR_PHOSPHATASE_PTP"/>
    <property type="match status" value="1"/>
</dbReference>
<reference evidence="8 9" key="1">
    <citation type="journal article" date="2015" name="Genome Biol.">
        <title>Comparative genomics of Steinernema reveals deeply conserved gene regulatory networks.</title>
        <authorList>
            <person name="Dillman A.R."/>
            <person name="Macchietto M."/>
            <person name="Porter C.F."/>
            <person name="Rogers A."/>
            <person name="Williams B."/>
            <person name="Antoshechkin I."/>
            <person name="Lee M.M."/>
            <person name="Goodwin Z."/>
            <person name="Lu X."/>
            <person name="Lewis E.E."/>
            <person name="Goodrich-Blair H."/>
            <person name="Stock S.P."/>
            <person name="Adams B.J."/>
            <person name="Sternberg P.W."/>
            <person name="Mortazavi A."/>
        </authorList>
    </citation>
    <scope>NUCLEOTIDE SEQUENCE [LARGE SCALE GENOMIC DNA]</scope>
    <source>
        <strain evidence="8 9">ALL</strain>
    </source>
</reference>
<evidence type="ECO:0000313" key="8">
    <source>
        <dbReference type="EMBL" id="TKR88514.1"/>
    </source>
</evidence>
<feature type="region of interest" description="Disordered" evidence="5">
    <location>
        <begin position="1"/>
        <end position="44"/>
    </location>
</feature>
<dbReference type="InterPro" id="IPR003595">
    <property type="entry name" value="Tyr_Pase_cat"/>
</dbReference>
<dbReference type="PANTHER" id="PTHR19134">
    <property type="entry name" value="RECEPTOR-TYPE TYROSINE-PROTEIN PHOSPHATASE"/>
    <property type="match status" value="1"/>
</dbReference>
<keyword evidence="4" id="KW-0904">Protein phosphatase</keyword>
<evidence type="ECO:0000256" key="5">
    <source>
        <dbReference type="SAM" id="MobiDB-lite"/>
    </source>
</evidence>
<dbReference type="InterPro" id="IPR000387">
    <property type="entry name" value="Tyr_Pase_dom"/>
</dbReference>
<dbReference type="InterPro" id="IPR016130">
    <property type="entry name" value="Tyr_Pase_AS"/>
</dbReference>
<dbReference type="PANTHER" id="PTHR19134:SF562">
    <property type="entry name" value="PROTEIN-TYROSINE-PHOSPHATASE"/>
    <property type="match status" value="1"/>
</dbReference>
<dbReference type="SMART" id="SM00194">
    <property type="entry name" value="PTPc"/>
    <property type="match status" value="1"/>
</dbReference>
<dbReference type="InterPro" id="IPR050348">
    <property type="entry name" value="Protein-Tyr_Phosphatase"/>
</dbReference>
<dbReference type="InterPro" id="IPR029021">
    <property type="entry name" value="Prot-tyrosine_phosphatase-like"/>
</dbReference>
<dbReference type="OrthoDB" id="10051650at2759"/>
<dbReference type="AlphaFoldDB" id="A0A4U5NYZ3"/>
<dbReference type="SMART" id="SM00404">
    <property type="entry name" value="PTPc_motif"/>
    <property type="match status" value="1"/>
</dbReference>